<dbReference type="InterPro" id="IPR036291">
    <property type="entry name" value="NAD(P)-bd_dom_sf"/>
</dbReference>
<reference evidence="3 4" key="1">
    <citation type="submission" date="2024-08" db="EMBL/GenBank/DDBJ databases">
        <authorList>
            <person name="Cucini C."/>
            <person name="Frati F."/>
        </authorList>
    </citation>
    <scope>NUCLEOTIDE SEQUENCE [LARGE SCALE GENOMIC DNA]</scope>
</reference>
<evidence type="ECO:0000259" key="2">
    <source>
        <dbReference type="Pfam" id="PF02894"/>
    </source>
</evidence>
<feature type="domain" description="Gfo/Idh/MocA-like oxidoreductase N-terminal" evidence="1">
    <location>
        <begin position="16"/>
        <end position="138"/>
    </location>
</feature>
<dbReference type="InterPro" id="IPR051450">
    <property type="entry name" value="Gfo/Idh/MocA_Oxidoreductases"/>
</dbReference>
<dbReference type="Proteomes" id="UP001642540">
    <property type="component" value="Unassembled WGS sequence"/>
</dbReference>
<dbReference type="Pfam" id="PF01408">
    <property type="entry name" value="GFO_IDH_MocA"/>
    <property type="match status" value="1"/>
</dbReference>
<gene>
    <name evidence="3" type="ORF">ODALV1_LOCUS5317</name>
</gene>
<dbReference type="InterPro" id="IPR000683">
    <property type="entry name" value="Gfo/Idh/MocA-like_OxRdtase_N"/>
</dbReference>
<evidence type="ECO:0000313" key="4">
    <source>
        <dbReference type="Proteomes" id="UP001642540"/>
    </source>
</evidence>
<organism evidence="3 4">
    <name type="scientific">Orchesella dallaii</name>
    <dbReference type="NCBI Taxonomy" id="48710"/>
    <lineage>
        <taxon>Eukaryota</taxon>
        <taxon>Metazoa</taxon>
        <taxon>Ecdysozoa</taxon>
        <taxon>Arthropoda</taxon>
        <taxon>Hexapoda</taxon>
        <taxon>Collembola</taxon>
        <taxon>Entomobryomorpha</taxon>
        <taxon>Entomobryoidea</taxon>
        <taxon>Orchesellidae</taxon>
        <taxon>Orchesellinae</taxon>
        <taxon>Orchesella</taxon>
    </lineage>
</organism>
<dbReference type="PANTHER" id="PTHR43377:SF2">
    <property type="entry name" value="BINDING ROSSMANN FOLD OXIDOREDUCTASE, PUTATIVE (AFU_ORTHOLOGUE AFUA_4G00560)-RELATED"/>
    <property type="match status" value="1"/>
</dbReference>
<dbReference type="InterPro" id="IPR004104">
    <property type="entry name" value="Gfo/Idh/MocA-like_OxRdtase_C"/>
</dbReference>
<dbReference type="EMBL" id="CAXLJM020000016">
    <property type="protein sequence ID" value="CAL8082801.1"/>
    <property type="molecule type" value="Genomic_DNA"/>
</dbReference>
<evidence type="ECO:0000259" key="1">
    <source>
        <dbReference type="Pfam" id="PF01408"/>
    </source>
</evidence>
<accession>A0ABP1Q0E1</accession>
<proteinExistence type="predicted"/>
<protein>
    <recommendedName>
        <fullName evidence="5">Oxidoreductase YteT</fullName>
    </recommendedName>
</protein>
<name>A0ABP1Q0E1_9HEXA</name>
<evidence type="ECO:0000313" key="3">
    <source>
        <dbReference type="EMBL" id="CAL8082801.1"/>
    </source>
</evidence>
<dbReference type="Gene3D" id="3.40.50.720">
    <property type="entry name" value="NAD(P)-binding Rossmann-like Domain"/>
    <property type="match status" value="1"/>
</dbReference>
<dbReference type="PANTHER" id="PTHR43377">
    <property type="entry name" value="BILIVERDIN REDUCTASE A"/>
    <property type="match status" value="1"/>
</dbReference>
<evidence type="ECO:0008006" key="5">
    <source>
        <dbReference type="Google" id="ProtNLM"/>
    </source>
</evidence>
<dbReference type="Pfam" id="PF02894">
    <property type="entry name" value="GFO_IDH_MocA_C"/>
    <property type="match status" value="1"/>
</dbReference>
<sequence length="445" mass="49733">MDSKLPHPDVPEKPLTIAILGAGNRGQVYAGFASAYPQWLKVVAVVDHHDYKRQSLAKRHNVPPENVFKKCSEFIKAPKLSDAVAICTTDREHLEPAVACANLKYHILLEKPMSINIEECVQIYEAVVKNNVILSVGHVLRYTPYTNSLMKILDSKVLGDIVNIQHLEPVGFWHFAHSFVRGNWHNEAESTFSLLAKSCHDIDLLAYYMNSKFKKVSSFGNLFHFRKENKPAAAGNAVNCLDCAHEAQCPYSAKKIYIEPHLQGWVGWPIDVVQPTGVVDVENLTDALRNGNYGRCVYEMKNDVCDNQVVNIEFENGSTASFTMIAYTEQMCYRKTKVFGTKGELEGDGNDTLKHFDFLTRSTRVVRPSLEYPDEGISSSGHGGGDYGLMRSFVHACVTGNKNYVLSGPHETLDSHIYVFAAEAARKTGSVVDINEYKKTLPLQI</sequence>
<dbReference type="SUPFAM" id="SSF55347">
    <property type="entry name" value="Glyceraldehyde-3-phosphate dehydrogenase-like, C-terminal domain"/>
    <property type="match status" value="1"/>
</dbReference>
<dbReference type="SUPFAM" id="SSF51735">
    <property type="entry name" value="NAD(P)-binding Rossmann-fold domains"/>
    <property type="match status" value="1"/>
</dbReference>
<feature type="domain" description="Gfo/Idh/MocA-like oxidoreductase C-terminal" evidence="2">
    <location>
        <begin position="153"/>
        <end position="352"/>
    </location>
</feature>
<keyword evidence="4" id="KW-1185">Reference proteome</keyword>
<comment type="caution">
    <text evidence="3">The sequence shown here is derived from an EMBL/GenBank/DDBJ whole genome shotgun (WGS) entry which is preliminary data.</text>
</comment>
<dbReference type="Gene3D" id="3.30.360.10">
    <property type="entry name" value="Dihydrodipicolinate Reductase, domain 2"/>
    <property type="match status" value="1"/>
</dbReference>